<evidence type="ECO:0008006" key="4">
    <source>
        <dbReference type="Google" id="ProtNLM"/>
    </source>
</evidence>
<dbReference type="SUPFAM" id="SSF56925">
    <property type="entry name" value="OMPA-like"/>
    <property type="match status" value="1"/>
</dbReference>
<dbReference type="RefSeq" id="WP_096406701.1">
    <property type="nucleotide sequence ID" value="NZ_AP017372.2"/>
</dbReference>
<proteinExistence type="predicted"/>
<gene>
    <name evidence="2" type="ORF">HH1059_25340</name>
</gene>
<dbReference type="InterPro" id="IPR011250">
    <property type="entry name" value="OMP/PagP_B-barrel"/>
</dbReference>
<keyword evidence="3" id="KW-1185">Reference proteome</keyword>
<evidence type="ECO:0000256" key="1">
    <source>
        <dbReference type="SAM" id="SignalP"/>
    </source>
</evidence>
<organism evidence="2 3">
    <name type="scientific">Halorhodospira halochloris</name>
    <name type="common">Ectothiorhodospira halochloris</name>
    <dbReference type="NCBI Taxonomy" id="1052"/>
    <lineage>
        <taxon>Bacteria</taxon>
        <taxon>Pseudomonadati</taxon>
        <taxon>Pseudomonadota</taxon>
        <taxon>Gammaproteobacteria</taxon>
        <taxon>Chromatiales</taxon>
        <taxon>Ectothiorhodospiraceae</taxon>
        <taxon>Halorhodospira</taxon>
    </lineage>
</organism>
<evidence type="ECO:0000313" key="2">
    <source>
        <dbReference type="EMBL" id="BAU56613.1"/>
    </source>
</evidence>
<accession>A0A0X8X7X6</accession>
<dbReference type="Gene3D" id="2.40.160.20">
    <property type="match status" value="1"/>
</dbReference>
<evidence type="ECO:0000313" key="3">
    <source>
        <dbReference type="Proteomes" id="UP000218890"/>
    </source>
</evidence>
<name>A0A0X8X7X6_HALHR</name>
<dbReference type="EMBL" id="AP017372">
    <property type="protein sequence ID" value="BAU56613.1"/>
    <property type="molecule type" value="Genomic_DNA"/>
</dbReference>
<sequence>MRLRLHCTAVAVIFYALCAPTLAIASGNESQPRSHSFVQAGLGKAFFDRTLAAFPGGEKPQNENGDDAPEPITYRRTLGVNLRASWQAEHGTFFFFDYFGSEGCVDDCYRDDSAEGTSTALERYFYGAGFNLPVSEQIDLYATASRERHTIERCHDTDDRDEQCTTDQRRGYTIGAGATAQISATWSLASHYERYFGLSDDDGLQKLGNGRLTTRLEAALDDGKRSRAYVEYLFERNRSARIGFRFYY</sequence>
<reference evidence="2" key="1">
    <citation type="submission" date="2016-02" db="EMBL/GenBank/DDBJ databases">
        <title>Halorhodospira halochloris DSM-1059 complete genome, version 2.</title>
        <authorList>
            <person name="Tsukatani Y."/>
        </authorList>
    </citation>
    <scope>NUCLEOTIDE SEQUENCE</scope>
    <source>
        <strain evidence="2">DSM 1059</strain>
    </source>
</reference>
<dbReference type="OrthoDB" id="9855467at2"/>
<dbReference type="Proteomes" id="UP000218890">
    <property type="component" value="Chromosome"/>
</dbReference>
<protein>
    <recommendedName>
        <fullName evidence="4">Outer membrane protein beta-barrel domain-containing protein</fullName>
    </recommendedName>
</protein>
<dbReference type="KEGG" id="hhk:HH1059_25340"/>
<feature type="chain" id="PRO_5007071588" description="Outer membrane protein beta-barrel domain-containing protein" evidence="1">
    <location>
        <begin position="26"/>
        <end position="248"/>
    </location>
</feature>
<keyword evidence="1" id="KW-0732">Signal</keyword>
<feature type="signal peptide" evidence="1">
    <location>
        <begin position="1"/>
        <end position="25"/>
    </location>
</feature>
<dbReference type="AlphaFoldDB" id="A0A0X8X7X6"/>